<dbReference type="EMBL" id="LCJR01000004">
    <property type="protein sequence ID" value="KKT82585.1"/>
    <property type="molecule type" value="Genomic_DNA"/>
</dbReference>
<keyword evidence="3" id="KW-0731">Sigma factor</keyword>
<dbReference type="GO" id="GO:0006352">
    <property type="term" value="P:DNA-templated transcription initiation"/>
    <property type="evidence" value="ECO:0007669"/>
    <property type="project" value="InterPro"/>
</dbReference>
<gene>
    <name evidence="7" type="ORF">UW79_C0004G0042</name>
</gene>
<dbReference type="InterPro" id="IPR007627">
    <property type="entry name" value="RNA_pol_sigma70_r2"/>
</dbReference>
<keyword evidence="2" id="KW-0805">Transcription regulation</keyword>
<dbReference type="Pfam" id="PF08281">
    <property type="entry name" value="Sigma70_r4_2"/>
    <property type="match status" value="1"/>
</dbReference>
<dbReference type="InterPro" id="IPR013325">
    <property type="entry name" value="RNA_pol_sigma_r2"/>
</dbReference>
<dbReference type="Gene3D" id="1.10.10.10">
    <property type="entry name" value="Winged helix-like DNA-binding domain superfamily/Winged helix DNA-binding domain"/>
    <property type="match status" value="1"/>
</dbReference>
<feature type="domain" description="RNA polymerase sigma factor 70 region 4 type 2" evidence="6">
    <location>
        <begin position="110"/>
        <end position="157"/>
    </location>
</feature>
<keyword evidence="4" id="KW-0804">Transcription</keyword>
<evidence type="ECO:0000313" key="7">
    <source>
        <dbReference type="EMBL" id="KKT82585.1"/>
    </source>
</evidence>
<dbReference type="NCBIfam" id="TIGR02937">
    <property type="entry name" value="sigma70-ECF"/>
    <property type="match status" value="1"/>
</dbReference>
<evidence type="ECO:0000259" key="5">
    <source>
        <dbReference type="Pfam" id="PF04542"/>
    </source>
</evidence>
<accession>A0A0G1KGH5</accession>
<dbReference type="AlphaFoldDB" id="A0A0G1KGH5"/>
<reference evidence="7 8" key="1">
    <citation type="journal article" date="2015" name="Nature">
        <title>rRNA introns, odd ribosomes, and small enigmatic genomes across a large radiation of phyla.</title>
        <authorList>
            <person name="Brown C.T."/>
            <person name="Hug L.A."/>
            <person name="Thomas B.C."/>
            <person name="Sharon I."/>
            <person name="Castelle C.J."/>
            <person name="Singh A."/>
            <person name="Wilkins M.J."/>
            <person name="Williams K.H."/>
            <person name="Banfield J.F."/>
        </authorList>
    </citation>
    <scope>NUCLEOTIDE SEQUENCE [LARGE SCALE GENOMIC DNA]</scope>
</reference>
<dbReference type="PANTHER" id="PTHR43133:SF60">
    <property type="entry name" value="RNA POLYMERASE SIGMA FACTOR SIGV"/>
    <property type="match status" value="1"/>
</dbReference>
<feature type="domain" description="RNA polymerase sigma-70 region 2" evidence="5">
    <location>
        <begin position="11"/>
        <end position="76"/>
    </location>
</feature>
<evidence type="ECO:0000313" key="8">
    <source>
        <dbReference type="Proteomes" id="UP000034032"/>
    </source>
</evidence>
<dbReference type="Proteomes" id="UP000034032">
    <property type="component" value="Unassembled WGS sequence"/>
</dbReference>
<comment type="caution">
    <text evidence="7">The sequence shown here is derived from an EMBL/GenBank/DDBJ whole genome shotgun (WGS) entry which is preliminary data.</text>
</comment>
<proteinExistence type="inferred from homology"/>
<evidence type="ECO:0000256" key="1">
    <source>
        <dbReference type="ARBA" id="ARBA00010641"/>
    </source>
</evidence>
<dbReference type="SUPFAM" id="SSF88946">
    <property type="entry name" value="Sigma2 domain of RNA polymerase sigma factors"/>
    <property type="match status" value="1"/>
</dbReference>
<dbReference type="CDD" id="cd06171">
    <property type="entry name" value="Sigma70_r4"/>
    <property type="match status" value="1"/>
</dbReference>
<dbReference type="InterPro" id="IPR014284">
    <property type="entry name" value="RNA_pol_sigma-70_dom"/>
</dbReference>
<dbReference type="SUPFAM" id="SSF88659">
    <property type="entry name" value="Sigma3 and sigma4 domains of RNA polymerase sigma factors"/>
    <property type="match status" value="1"/>
</dbReference>
<dbReference type="InterPro" id="IPR013324">
    <property type="entry name" value="RNA_pol_sigma_r3/r4-like"/>
</dbReference>
<protein>
    <submittedName>
        <fullName evidence="7">RNA polymerase sigma factor SigW</fullName>
    </submittedName>
</protein>
<evidence type="ECO:0000256" key="4">
    <source>
        <dbReference type="ARBA" id="ARBA00023163"/>
    </source>
</evidence>
<comment type="similarity">
    <text evidence="1">Belongs to the sigma-70 factor family. ECF subfamily.</text>
</comment>
<dbReference type="InterPro" id="IPR036388">
    <property type="entry name" value="WH-like_DNA-bd_sf"/>
</dbReference>
<organism evidence="7 8">
    <name type="scientific">Candidatus Yanofskybacteria bacterium GW2011_GWA2_44_9</name>
    <dbReference type="NCBI Taxonomy" id="1619025"/>
    <lineage>
        <taxon>Bacteria</taxon>
        <taxon>Candidatus Yanofskyibacteriota</taxon>
    </lineage>
</organism>
<dbReference type="InterPro" id="IPR039425">
    <property type="entry name" value="RNA_pol_sigma-70-like"/>
</dbReference>
<sequence length="166" mass="19429">MDKNKEFLTAYDDFADAIFRHCYFMVLDREKAKDLVQDSFIRLWKYIHRGEDVKNVKALVYKIANNLIIDESRKKTAVSIELLAEKGFDPGFDYMPKLVSELDSRFIAGVLPRLEPKYREAVTMRYVDDFSVQEIAEMTNESENNVSVRIHRGLKQLKEIIDNRDG</sequence>
<dbReference type="GO" id="GO:0016987">
    <property type="term" value="F:sigma factor activity"/>
    <property type="evidence" value="ECO:0007669"/>
    <property type="project" value="UniProtKB-KW"/>
</dbReference>
<evidence type="ECO:0000256" key="2">
    <source>
        <dbReference type="ARBA" id="ARBA00023015"/>
    </source>
</evidence>
<evidence type="ECO:0000256" key="3">
    <source>
        <dbReference type="ARBA" id="ARBA00023082"/>
    </source>
</evidence>
<dbReference type="GO" id="GO:0003677">
    <property type="term" value="F:DNA binding"/>
    <property type="evidence" value="ECO:0007669"/>
    <property type="project" value="InterPro"/>
</dbReference>
<dbReference type="Pfam" id="PF04542">
    <property type="entry name" value="Sigma70_r2"/>
    <property type="match status" value="1"/>
</dbReference>
<dbReference type="Gene3D" id="1.10.1740.10">
    <property type="match status" value="1"/>
</dbReference>
<dbReference type="PANTHER" id="PTHR43133">
    <property type="entry name" value="RNA POLYMERASE ECF-TYPE SIGMA FACTO"/>
    <property type="match status" value="1"/>
</dbReference>
<name>A0A0G1KGH5_9BACT</name>
<evidence type="ECO:0000259" key="6">
    <source>
        <dbReference type="Pfam" id="PF08281"/>
    </source>
</evidence>
<dbReference type="InterPro" id="IPR013249">
    <property type="entry name" value="RNA_pol_sigma70_r4_t2"/>
</dbReference>